<evidence type="ECO:0000256" key="3">
    <source>
        <dbReference type="ARBA" id="ARBA00022452"/>
    </source>
</evidence>
<dbReference type="OrthoDB" id="9768177at2"/>
<evidence type="ECO:0000256" key="7">
    <source>
        <dbReference type="PROSITE-ProRule" id="PRU01360"/>
    </source>
</evidence>
<keyword evidence="4 7" id="KW-0812">Transmembrane</keyword>
<proteinExistence type="inferred from homology"/>
<dbReference type="RefSeq" id="WP_130608278.1">
    <property type="nucleotide sequence ID" value="NZ_SGIU01000001.1"/>
</dbReference>
<evidence type="ECO:0000256" key="2">
    <source>
        <dbReference type="ARBA" id="ARBA00022448"/>
    </source>
</evidence>
<keyword evidence="5 7" id="KW-0472">Membrane</keyword>
<keyword evidence="10" id="KW-0675">Receptor</keyword>
<dbReference type="GO" id="GO:0009279">
    <property type="term" value="C:cell outer membrane"/>
    <property type="evidence" value="ECO:0007669"/>
    <property type="project" value="UniProtKB-SubCell"/>
</dbReference>
<dbReference type="NCBIfam" id="TIGR04056">
    <property type="entry name" value="OMP_RagA_SusC"/>
    <property type="match status" value="1"/>
</dbReference>
<feature type="signal peptide" evidence="8">
    <location>
        <begin position="1"/>
        <end position="21"/>
    </location>
</feature>
<dbReference type="SUPFAM" id="SSF56935">
    <property type="entry name" value="Porins"/>
    <property type="match status" value="1"/>
</dbReference>
<dbReference type="InterPro" id="IPR036942">
    <property type="entry name" value="Beta-barrel_TonB_sf"/>
</dbReference>
<dbReference type="SUPFAM" id="SSF49464">
    <property type="entry name" value="Carboxypeptidase regulatory domain-like"/>
    <property type="match status" value="1"/>
</dbReference>
<comment type="subcellular location">
    <subcellularLocation>
        <location evidence="1 7">Cell outer membrane</location>
        <topology evidence="1 7">Multi-pass membrane protein</topology>
    </subcellularLocation>
</comment>
<comment type="caution">
    <text evidence="10">The sequence shown here is derived from an EMBL/GenBank/DDBJ whole genome shotgun (WGS) entry which is preliminary data.</text>
</comment>
<gene>
    <name evidence="10" type="ORF">EW142_00790</name>
</gene>
<dbReference type="InterPro" id="IPR039426">
    <property type="entry name" value="TonB-dep_rcpt-like"/>
</dbReference>
<feature type="chain" id="PRO_5020331159" evidence="8">
    <location>
        <begin position="22"/>
        <end position="1021"/>
    </location>
</feature>
<evidence type="ECO:0000256" key="1">
    <source>
        <dbReference type="ARBA" id="ARBA00004571"/>
    </source>
</evidence>
<reference evidence="10 11" key="1">
    <citation type="submission" date="2019-02" db="EMBL/GenBank/DDBJ databases">
        <title>Draft genome sequence of Muricauda sp. 176CP4-71.</title>
        <authorList>
            <person name="Park J.-S."/>
        </authorList>
    </citation>
    <scope>NUCLEOTIDE SEQUENCE [LARGE SCALE GENOMIC DNA]</scope>
    <source>
        <strain evidence="10 11">176CP4-71</strain>
    </source>
</reference>
<dbReference type="Gene3D" id="2.40.170.20">
    <property type="entry name" value="TonB-dependent receptor, beta-barrel domain"/>
    <property type="match status" value="1"/>
</dbReference>
<keyword evidence="3 7" id="KW-1134">Transmembrane beta strand</keyword>
<dbReference type="InterPro" id="IPR008969">
    <property type="entry name" value="CarboxyPept-like_regulatory"/>
</dbReference>
<accession>A0A4Q8QJG6</accession>
<dbReference type="EMBL" id="SGIU01000001">
    <property type="protein sequence ID" value="TAI48376.1"/>
    <property type="molecule type" value="Genomic_DNA"/>
</dbReference>
<dbReference type="Pfam" id="PF07715">
    <property type="entry name" value="Plug"/>
    <property type="match status" value="1"/>
</dbReference>
<dbReference type="AlphaFoldDB" id="A0A4Q8QJG6"/>
<dbReference type="Proteomes" id="UP000291981">
    <property type="component" value="Unassembled WGS sequence"/>
</dbReference>
<dbReference type="PROSITE" id="PS52016">
    <property type="entry name" value="TONB_DEPENDENT_REC_3"/>
    <property type="match status" value="1"/>
</dbReference>
<protein>
    <submittedName>
        <fullName evidence="10">TonB-dependent receptor</fullName>
    </submittedName>
</protein>
<dbReference type="NCBIfam" id="TIGR04057">
    <property type="entry name" value="SusC_RagA_signa"/>
    <property type="match status" value="1"/>
</dbReference>
<name>A0A4Q8QJG6_9FLAO</name>
<evidence type="ECO:0000256" key="8">
    <source>
        <dbReference type="SAM" id="SignalP"/>
    </source>
</evidence>
<dbReference type="InterPro" id="IPR037066">
    <property type="entry name" value="Plug_dom_sf"/>
</dbReference>
<dbReference type="Gene3D" id="2.60.40.1120">
    <property type="entry name" value="Carboxypeptidase-like, regulatory domain"/>
    <property type="match status" value="1"/>
</dbReference>
<dbReference type="InterPro" id="IPR012910">
    <property type="entry name" value="Plug_dom"/>
</dbReference>
<keyword evidence="11" id="KW-1185">Reference proteome</keyword>
<sequence length="1021" mass="111943">MKKKSLFLSIFLLLINVTVFAQGTITVSGAVSEAGGAPLPGASIVVQGTSIGTQTDFDGNYVLNNVPTDGTLVFSYIGYVRQEVAVNNQTSISVSLQVDTQLLDEVVVIGYGTQQKADITGSIEVVTGDEVSNQPNANPLSSVQGRVAGVNITNSGRPGEAPNVQIRGVGSVSNAEILYVVDGVLTNDIQYLNPADIESMSILKDASSSAIYGIRAANGVIVIKTKKGTLGEARTSVTYDGFIGFQKTTNIPDLVNTEQYVQLFNEKQAFEGSDVRLDANDFDGNTDWFDEILRDAPITTSHNISVNGSTEKTRYYLGLGYFNQQGLLDAGSNINSGDDFRRITGRIGLDIDLSDYFTVGGSIAYTDTRNNLANEPFYQAYIAPPLFNAFNSDGSYGNPEAVGNFGNPRATLDFFRGKAQGNRALSNVYAQIKPIEDLQVRISFSGDFSSSRNFRYTPEFFVSDAQQSPVSNLERNQFENDNWLWENTVTWNKTIGKHDLTLLGGFSQEERISFRMQGRANEVDFTGDDAVLFLDLGNADTETVDDQGSKIRFQSFFGRLQYKYDNKYLLNATVRRDGSSSFPADNNTEIFPSVGIGWVISNESFMENSGFNSLKLKANWGQLGNANVPRGFDVTASAPGVAFFGNEGNQAAVSRSISEFSDPSIFWEIVEEYGFGLEFAMFNNRLSGEVNYFNRETQDAVFRVAQLASSGATNSELLTNAGSFRNTGVELSLNWSETVSDDFQYSIYGNLTTINNEITEILGGSFLNTGGGLFGNPIIRLEEGAEVGSYYGFITDGVVQTEAESTELGLPQGAFKFRDLNGDGLIGEDDKAFLGSPVPDFTYGFGFALNYRNFDFNMDFQGVAGNEIYNFNRNARFGNESWDLDFFENRWTPGSNVNDYPAPNSDQNSSRPSDFYVEKGDYFRIRTIQLGYTLPNAIFGDKPLWESLRIYFNAQNPLTLFSYNGFSPEINGGAGLTNSNRSANNFIPDNNNPERVVVAAGIDNNVYPLAATYNLGVNIKF</sequence>
<evidence type="ECO:0000256" key="6">
    <source>
        <dbReference type="ARBA" id="ARBA00023237"/>
    </source>
</evidence>
<dbReference type="Gene3D" id="2.170.130.10">
    <property type="entry name" value="TonB-dependent receptor, plug domain"/>
    <property type="match status" value="1"/>
</dbReference>
<feature type="domain" description="TonB-dependent receptor plug" evidence="9">
    <location>
        <begin position="116"/>
        <end position="220"/>
    </location>
</feature>
<keyword evidence="6 7" id="KW-0998">Cell outer membrane</keyword>
<dbReference type="InterPro" id="IPR023997">
    <property type="entry name" value="TonB-dep_OMP_SusC/RagA_CS"/>
</dbReference>
<comment type="similarity">
    <text evidence="7">Belongs to the TonB-dependent receptor family.</text>
</comment>
<keyword evidence="8" id="KW-0732">Signal</keyword>
<evidence type="ECO:0000313" key="11">
    <source>
        <dbReference type="Proteomes" id="UP000291981"/>
    </source>
</evidence>
<evidence type="ECO:0000256" key="4">
    <source>
        <dbReference type="ARBA" id="ARBA00022692"/>
    </source>
</evidence>
<organism evidence="10 11">
    <name type="scientific">Flagellimonas allohymeniacidonis</name>
    <dbReference type="NCBI Taxonomy" id="2517819"/>
    <lineage>
        <taxon>Bacteria</taxon>
        <taxon>Pseudomonadati</taxon>
        <taxon>Bacteroidota</taxon>
        <taxon>Flavobacteriia</taxon>
        <taxon>Flavobacteriales</taxon>
        <taxon>Flavobacteriaceae</taxon>
        <taxon>Flagellimonas</taxon>
    </lineage>
</organism>
<dbReference type="InterPro" id="IPR023996">
    <property type="entry name" value="TonB-dep_OMP_SusC/RagA"/>
</dbReference>
<evidence type="ECO:0000313" key="10">
    <source>
        <dbReference type="EMBL" id="TAI48376.1"/>
    </source>
</evidence>
<keyword evidence="2 7" id="KW-0813">Transport</keyword>
<evidence type="ECO:0000259" key="9">
    <source>
        <dbReference type="Pfam" id="PF07715"/>
    </source>
</evidence>
<dbReference type="Pfam" id="PF13715">
    <property type="entry name" value="CarbopepD_reg_2"/>
    <property type="match status" value="1"/>
</dbReference>
<evidence type="ECO:0000256" key="5">
    <source>
        <dbReference type="ARBA" id="ARBA00023136"/>
    </source>
</evidence>